<sequence>MSTASTGPRAPGDRYTIPEAVCPVCWGPAPAAGPCRTCAWPPADPGPTAYQDAARAFDHAAVLRVAPARGLTEVPSALADLVRFGPVVSEPASTAAAPVPGTGRAAVLTLLAALTAGELDLVLFVDIGTRYLAAQWVTLDERGFVSAPSANRTRHDWREVVPWLPEDDAARDLTLAGGVGRRPAVGTAEAPEALAPRARSTLRENWADPSGWRALPGDPWARAWALVLVERRPEWTWCALAAEVVREQVRPAAVLGGGCLHDESIELPAVIEMLALDVPARHALHLVGVDPGPEDSTRDRPTMLLDRGATPGAADGPPLAEITLGLRGEAPHGHDVAVAVADVADPAGWSELERVTVFAPPGEVRLTVRMTGPGRVDLTVCGGAAWVLGTGRTDLRPAGPPAADAALPRPFWQPTPPTAHDLLCVVELGGSPNRAPPGSTSSARCSRRRPAPTGRRAGSRPPCSATTTTPDPGAAVTTRCAGSTSPRPTRRGRRSPTGSGHLWWTRTPHPWSGCAHCCARTRSAGRCIGPPSW</sequence>
<keyword evidence="3" id="KW-1185">Reference proteome</keyword>
<feature type="compositionally biased region" description="Low complexity" evidence="1">
    <location>
        <begin position="451"/>
        <end position="462"/>
    </location>
</feature>
<reference evidence="2 3" key="1">
    <citation type="submission" date="2017-03" db="EMBL/GenBank/DDBJ databases">
        <title>Draft genome sequence of Streptomyces scabrisporus NF3, endophyte isolated from Amphipterygium adstringens.</title>
        <authorList>
            <person name="Vazquez M."/>
            <person name="Ceapa C.D."/>
            <person name="Rodriguez Luna D."/>
            <person name="Sanchez Esquivel S."/>
        </authorList>
    </citation>
    <scope>NUCLEOTIDE SEQUENCE [LARGE SCALE GENOMIC DNA]</scope>
    <source>
        <strain evidence="2 3">NF3</strain>
    </source>
</reference>
<comment type="caution">
    <text evidence="2">The sequence shown here is derived from an EMBL/GenBank/DDBJ whole genome shotgun (WGS) entry which is preliminary data.</text>
</comment>
<dbReference type="EMBL" id="MWQN01000001">
    <property type="protein sequence ID" value="OPC84388.1"/>
    <property type="molecule type" value="Genomic_DNA"/>
</dbReference>
<organism evidence="2 3">
    <name type="scientific">Embleya scabrispora</name>
    <dbReference type="NCBI Taxonomy" id="159449"/>
    <lineage>
        <taxon>Bacteria</taxon>
        <taxon>Bacillati</taxon>
        <taxon>Actinomycetota</taxon>
        <taxon>Actinomycetes</taxon>
        <taxon>Kitasatosporales</taxon>
        <taxon>Streptomycetaceae</taxon>
        <taxon>Embleya</taxon>
    </lineage>
</organism>
<accession>A0A1T3P5L9</accession>
<dbReference type="STRING" id="159449.B4N89_28780"/>
<evidence type="ECO:0000313" key="2">
    <source>
        <dbReference type="EMBL" id="OPC84388.1"/>
    </source>
</evidence>
<protein>
    <submittedName>
        <fullName evidence="2">Uncharacterized protein</fullName>
    </submittedName>
</protein>
<evidence type="ECO:0000313" key="3">
    <source>
        <dbReference type="Proteomes" id="UP000190037"/>
    </source>
</evidence>
<proteinExistence type="predicted"/>
<dbReference type="RefSeq" id="WP_078978684.1">
    <property type="nucleotide sequence ID" value="NZ_MWQN01000001.1"/>
</dbReference>
<feature type="region of interest" description="Disordered" evidence="1">
    <location>
        <begin position="430"/>
        <end position="504"/>
    </location>
</feature>
<evidence type="ECO:0000256" key="1">
    <source>
        <dbReference type="SAM" id="MobiDB-lite"/>
    </source>
</evidence>
<dbReference type="AlphaFoldDB" id="A0A1T3P5L9"/>
<gene>
    <name evidence="2" type="ORF">B4N89_28780</name>
</gene>
<name>A0A1T3P5L9_9ACTN</name>
<dbReference type="Proteomes" id="UP000190037">
    <property type="component" value="Unassembled WGS sequence"/>
</dbReference>